<dbReference type="RefSeq" id="WP_378245541.1">
    <property type="nucleotide sequence ID" value="NZ_JBHRWK010000084.1"/>
</dbReference>
<feature type="domain" description="DUF6531" evidence="3">
    <location>
        <begin position="363"/>
        <end position="434"/>
    </location>
</feature>
<dbReference type="InterPro" id="IPR022385">
    <property type="entry name" value="Rhs_assc_core"/>
</dbReference>
<evidence type="ECO:0000256" key="1">
    <source>
        <dbReference type="ARBA" id="ARBA00022737"/>
    </source>
</evidence>
<feature type="compositionally biased region" description="Basic and acidic residues" evidence="2">
    <location>
        <begin position="346"/>
        <end position="364"/>
    </location>
</feature>
<dbReference type="Proteomes" id="UP001595645">
    <property type="component" value="Unassembled WGS sequence"/>
</dbReference>
<dbReference type="InterPro" id="IPR006530">
    <property type="entry name" value="YD"/>
</dbReference>
<dbReference type="InterPro" id="IPR038332">
    <property type="entry name" value="PPE_sf"/>
</dbReference>
<proteinExistence type="predicted"/>
<dbReference type="PANTHER" id="PTHR32305:SF15">
    <property type="entry name" value="PROTEIN RHSA-RELATED"/>
    <property type="match status" value="1"/>
</dbReference>
<feature type="region of interest" description="Disordered" evidence="2">
    <location>
        <begin position="1316"/>
        <end position="1437"/>
    </location>
</feature>
<dbReference type="EMBL" id="JBHRWK010000084">
    <property type="protein sequence ID" value="MFC3455264.1"/>
    <property type="molecule type" value="Genomic_DNA"/>
</dbReference>
<dbReference type="Pfam" id="PF05593">
    <property type="entry name" value="RHS_repeat"/>
    <property type="match status" value="4"/>
</dbReference>
<dbReference type="Gene3D" id="1.20.1260.20">
    <property type="entry name" value="PPE superfamily"/>
    <property type="match status" value="1"/>
</dbReference>
<dbReference type="NCBIfam" id="TIGR01643">
    <property type="entry name" value="YD_repeat_2x"/>
    <property type="match status" value="7"/>
</dbReference>
<dbReference type="PANTHER" id="PTHR32305">
    <property type="match status" value="1"/>
</dbReference>
<feature type="region of interest" description="Disordered" evidence="2">
    <location>
        <begin position="1219"/>
        <end position="1239"/>
    </location>
</feature>
<dbReference type="Pfam" id="PF25023">
    <property type="entry name" value="TEN_YD-shell"/>
    <property type="match status" value="1"/>
</dbReference>
<name>A0ABV7PBA5_9PSEU</name>
<dbReference type="InterPro" id="IPR031325">
    <property type="entry name" value="RHS_repeat"/>
</dbReference>
<dbReference type="InterPro" id="IPR045351">
    <property type="entry name" value="DUF6531"/>
</dbReference>
<gene>
    <name evidence="5" type="ORF">ACFOSH_38010</name>
</gene>
<feature type="compositionally biased region" description="Gly residues" evidence="2">
    <location>
        <begin position="313"/>
        <end position="330"/>
    </location>
</feature>
<dbReference type="Gene3D" id="2.180.10.10">
    <property type="entry name" value="RHS repeat-associated core"/>
    <property type="match status" value="2"/>
</dbReference>
<dbReference type="InterPro" id="IPR050708">
    <property type="entry name" value="T6SS_VgrG/RHS"/>
</dbReference>
<organism evidence="5 6">
    <name type="scientific">Amycolatopsis speibonae</name>
    <dbReference type="NCBI Taxonomy" id="1450224"/>
    <lineage>
        <taxon>Bacteria</taxon>
        <taxon>Bacillati</taxon>
        <taxon>Actinomycetota</taxon>
        <taxon>Actinomycetes</taxon>
        <taxon>Pseudonocardiales</taxon>
        <taxon>Pseudonocardiaceae</taxon>
        <taxon>Amycolatopsis</taxon>
    </lineage>
</organism>
<feature type="compositionally biased region" description="Basic and acidic residues" evidence="2">
    <location>
        <begin position="742"/>
        <end position="753"/>
    </location>
</feature>
<accession>A0ABV7PBA5</accession>
<dbReference type="NCBIfam" id="TIGR03696">
    <property type="entry name" value="Rhs_assc_core"/>
    <property type="match status" value="1"/>
</dbReference>
<evidence type="ECO:0000313" key="6">
    <source>
        <dbReference type="Proteomes" id="UP001595645"/>
    </source>
</evidence>
<feature type="domain" description="Teneurin-like YD-shell" evidence="4">
    <location>
        <begin position="1062"/>
        <end position="1317"/>
    </location>
</feature>
<keyword evidence="1" id="KW-0677">Repeat</keyword>
<evidence type="ECO:0000256" key="2">
    <source>
        <dbReference type="SAM" id="MobiDB-lite"/>
    </source>
</evidence>
<feature type="compositionally biased region" description="Gly residues" evidence="2">
    <location>
        <begin position="1345"/>
        <end position="1368"/>
    </location>
</feature>
<protein>
    <submittedName>
        <fullName evidence="5">DUF6531 domain-containing protein</fullName>
    </submittedName>
</protein>
<reference evidence="6" key="1">
    <citation type="journal article" date="2019" name="Int. J. Syst. Evol. Microbiol.">
        <title>The Global Catalogue of Microorganisms (GCM) 10K type strain sequencing project: providing services to taxonomists for standard genome sequencing and annotation.</title>
        <authorList>
            <consortium name="The Broad Institute Genomics Platform"/>
            <consortium name="The Broad Institute Genome Sequencing Center for Infectious Disease"/>
            <person name="Wu L."/>
            <person name="Ma J."/>
        </authorList>
    </citation>
    <scope>NUCLEOTIDE SEQUENCE [LARGE SCALE GENOMIC DNA]</scope>
    <source>
        <strain evidence="6">CGMCC 4.7676</strain>
    </source>
</reference>
<feature type="region of interest" description="Disordered" evidence="2">
    <location>
        <begin position="248"/>
        <end position="365"/>
    </location>
</feature>
<keyword evidence="6" id="KW-1185">Reference proteome</keyword>
<dbReference type="PRINTS" id="PR00394">
    <property type="entry name" value="RHSPROTEIN"/>
</dbReference>
<feature type="region of interest" description="Disordered" evidence="2">
    <location>
        <begin position="715"/>
        <end position="769"/>
    </location>
</feature>
<evidence type="ECO:0000259" key="4">
    <source>
        <dbReference type="Pfam" id="PF25023"/>
    </source>
</evidence>
<evidence type="ECO:0000313" key="5">
    <source>
        <dbReference type="EMBL" id="MFC3455264.1"/>
    </source>
</evidence>
<dbReference type="SUPFAM" id="SSF69322">
    <property type="entry name" value="Tricorn protease domain 2"/>
    <property type="match status" value="1"/>
</dbReference>
<comment type="caution">
    <text evidence="5">The sequence shown here is derived from an EMBL/GenBank/DDBJ whole genome shotgun (WGS) entry which is preliminary data.</text>
</comment>
<sequence>MSNPLVAPVKDSTTAVSGVPLLEGALDLKSAIESGDWASVAMGAVGTALDALTAVMDPFGTVFAAGVGWLIEHVGPLKEALNALTGNADEIAAQAETWTNIAKELGEVSVELVDLVEKDLGSWTGDAADAYRKQAKNTSTLIQSAQKGSEGAGSGVKTAGEVVAAVRTLVRDIIAELIGHLISWALQVVFTLGIGLTWVVPQVVAAVAKTASKIAGLTTKLVKALKALMPLLKKVDNLFGDASKALKNLKGGTVKPSGKPKDIDTKPRGGDHTRGNPEGDGSTHSSGAGNDHRGGGGGGNNHSSGDNNHRGGDGNQGGEGSPGGGGSRGGRGPDEGTSSSSSNKPDNPRDRSAGPENRNYRSDPVDVATGEVVLTQVDLELPGPLKLLFERTHVSSYRAGRRFGRTWSSFVDQRLEVDDEHVCYFSPDGRILVYPLPADARPVLPVEGPRWPLSLGPDGTATVTDHRRGQILRFAARRGAVLPLRAIEGDGHRVDVEYDESGSPTVFRHSAGVTVGLRTERGRVTELRVLGDRADADVVVMSYRYNASGHLTGIVDSSGIPLLLDYDTEGRLAGWQDRNGVWYRHVYDRHGRCVRAVGTDGFLDGTFDYDRTRLVTTHTDSLGHRTVFQLNEANQTVAETDPLGHTTTFEWNRYDRLLSRTDALGHTTRYDYDDEGRVTSVTRPDGSVALLEHDGEVLYSVTVHEGDRSFRRFYDESAPDPLREPVGVATPIRLDPGAEPGATRDSDDRDQFGRPRSVPDGTGTRTQLGWTVSGLPALRIRAGRDRATWRYDGEGNEVEHVDELGRAVRSEYGPFDRLTATIDPAGGRTTYRYDTELRPVSVTNPNGLTWTYRYDPRGLLIEQTDFDGRTGRYDYDAAGRLVHSVDLHGRSTEYRYDVLGNLIEVHAPAGSTWYAYDPVGEAVRVASADSVVEFERDAYGRVVRETIDGRTVAFGYDAERNSLRRRTPSGAESEWFFDVEDRPISLLGAGHTVRYAYDDAGRPDGRTIDDAYLFQETFGPDDRLATQTLFTNDGPGRARAFDYTPDGRLAATSDPIAGRTTFGRDALGRLTTVASNGFREDFGYDAASNLTVGTVTGAWPAGAEAGPRFYERNTLKAAGAVTYEHDPLGRRVLRREAHPSGERIWHYVWDAADRLIGVATPDGGRWRYRYDPLGRRIAKHRLGPDGGVVESVEFAWDGDILIEQVRTDPDGTRHVITWDRHPDSGEPVTQRERGPGGESFHSVVNDAVGTPLELLDADGEMAWYGRRTVWGRHLPSAGEKTRTPLRFPGQYADDETGLHYNVHRYYDPATARYLSQDPPGLEAGPNPVAYPGDPYATSDPLGLMDCGGTGSGGTPGKPGGGHNAGNTGGSAKKPKPPVPDRTKKPNYQPQPKPEPKPKPPVPDRTKKPNYQPQPKPQPNNKVPTKDDFVAPPTPQKYNRMTVQGTYTFTPNPQKLPGSGYNDIVPMQNKISTSIVNDKINGWKANGEMNTPVKIPVYYPPNNPNQLSLMGDKHHTFVGAMQSGRPIELTLVKPPGGVGMANMRKNWNDTVWDNFQQGEAWRL</sequence>
<evidence type="ECO:0000259" key="3">
    <source>
        <dbReference type="Pfam" id="PF20148"/>
    </source>
</evidence>
<feature type="compositionally biased region" description="Basic and acidic residues" evidence="2">
    <location>
        <begin position="1219"/>
        <end position="1235"/>
    </location>
</feature>
<dbReference type="InterPro" id="IPR056823">
    <property type="entry name" value="TEN-like_YD-shell"/>
</dbReference>
<feature type="compositionally biased region" description="Basic and acidic residues" evidence="2">
    <location>
        <begin position="259"/>
        <end position="277"/>
    </location>
</feature>
<dbReference type="Pfam" id="PF20148">
    <property type="entry name" value="DUF6531"/>
    <property type="match status" value="1"/>
</dbReference>
<feature type="compositionally biased region" description="Basic and acidic residues" evidence="2">
    <location>
        <begin position="1393"/>
        <end position="1406"/>
    </location>
</feature>